<organism evidence="2 3">
    <name type="scientific">Thorsellia anophelis DSM 18579</name>
    <dbReference type="NCBI Taxonomy" id="1123402"/>
    <lineage>
        <taxon>Bacteria</taxon>
        <taxon>Pseudomonadati</taxon>
        <taxon>Pseudomonadota</taxon>
        <taxon>Gammaproteobacteria</taxon>
        <taxon>Enterobacterales</taxon>
        <taxon>Thorselliaceae</taxon>
        <taxon>Thorsellia</taxon>
    </lineage>
</organism>
<dbReference type="AlphaFoldDB" id="A0A1I0FYN7"/>
<name>A0A1I0FYN7_9GAMM</name>
<evidence type="ECO:0000259" key="1">
    <source>
        <dbReference type="Pfam" id="PF05193"/>
    </source>
</evidence>
<dbReference type="Gene3D" id="3.30.830.10">
    <property type="entry name" value="Metalloenzyme, LuxS/M16 peptidase-like"/>
    <property type="match status" value="2"/>
</dbReference>
<gene>
    <name evidence="2" type="ORF">SAMN02583745_02937</name>
</gene>
<dbReference type="SUPFAM" id="SSF63411">
    <property type="entry name" value="LuxS/MPP-like metallohydrolase"/>
    <property type="match status" value="2"/>
</dbReference>
<reference evidence="3" key="1">
    <citation type="submission" date="2016-10" db="EMBL/GenBank/DDBJ databases">
        <authorList>
            <person name="Varghese N."/>
            <person name="Submissions S."/>
        </authorList>
    </citation>
    <scope>NUCLEOTIDE SEQUENCE [LARGE SCALE GENOMIC DNA]</scope>
    <source>
        <strain evidence="3">DSM 18579</strain>
    </source>
</reference>
<accession>A0A1I0FYN7</accession>
<dbReference type="GO" id="GO:0046872">
    <property type="term" value="F:metal ion binding"/>
    <property type="evidence" value="ECO:0007669"/>
    <property type="project" value="InterPro"/>
</dbReference>
<evidence type="ECO:0000313" key="3">
    <source>
        <dbReference type="Proteomes" id="UP000242642"/>
    </source>
</evidence>
<sequence>MSKVVLTDKIGAFFLKMLKQKATYRFFFTVVVSLLAFISAPLSAKPLNADPAWQTQKLENGFSWQLLQATHRPSDPIEIRFVLNTGSLTETLTEKGFLFSLFKAALLQENGLPLIQLNQFNASTQDNPQPVITIGHDATIITLRVPNNQPEALKSAIGLLGGLVKENSLSTELLNKSLDENAALLIAAKPQNSQDGFWLNRIKNSSLVGFDPVLAQPAVIELDKLDEYYQKWFTPDAMHLYIVGKVDARILADTINKSFGELTGTRLKPAPAAILQPLESGTMIFSQAGLEQAVLTLYWDASWNSVSASKDLEKSWLLELAREAIFTRINQKLSSKSNDKQKLSFECSVLFQRQLCGLNLSNSTSNLAPQFTKISAELHSLKETGIKEDEFKAFIELKNQELANLFATYAHTDLSKLIDNRIHSQQNGIVDISLEQYQQLRQNFLSTLTLDEINDAIEAFLSRPATLVIRQPSGEIEIDVEPMYQKYIELIHPSKISEQITTGESSVENKVDIQ</sequence>
<protein>
    <submittedName>
        <fullName evidence="2">Predicted Zn-dependent peptidase</fullName>
    </submittedName>
</protein>
<dbReference type="EMBL" id="FOHV01000053">
    <property type="protein sequence ID" value="SET63519.1"/>
    <property type="molecule type" value="Genomic_DNA"/>
</dbReference>
<dbReference type="OrthoDB" id="9811314at2"/>
<dbReference type="InterPro" id="IPR007863">
    <property type="entry name" value="Peptidase_M16_C"/>
</dbReference>
<feature type="domain" description="Peptidase M16 C-terminal" evidence="1">
    <location>
        <begin position="220"/>
        <end position="393"/>
    </location>
</feature>
<dbReference type="RefSeq" id="WP_093322712.1">
    <property type="nucleotide sequence ID" value="NZ_FOHV01000053.1"/>
</dbReference>
<dbReference type="STRING" id="1123402.SAMN02583745_02937"/>
<dbReference type="InterPro" id="IPR011249">
    <property type="entry name" value="Metalloenz_LuxS/M16"/>
</dbReference>
<dbReference type="Pfam" id="PF05193">
    <property type="entry name" value="Peptidase_M16_C"/>
    <property type="match status" value="1"/>
</dbReference>
<proteinExistence type="predicted"/>
<evidence type="ECO:0000313" key="2">
    <source>
        <dbReference type="EMBL" id="SET63519.1"/>
    </source>
</evidence>
<keyword evidence="3" id="KW-1185">Reference proteome</keyword>
<dbReference type="Proteomes" id="UP000242642">
    <property type="component" value="Unassembled WGS sequence"/>
</dbReference>